<dbReference type="PROSITE" id="PS51296">
    <property type="entry name" value="RIESKE"/>
    <property type="match status" value="1"/>
</dbReference>
<evidence type="ECO:0000313" key="7">
    <source>
        <dbReference type="EMBL" id="KAK4537564.1"/>
    </source>
</evidence>
<protein>
    <recommendedName>
        <fullName evidence="6">Rieske domain-containing protein</fullName>
    </recommendedName>
</protein>
<dbReference type="Proteomes" id="UP001301350">
    <property type="component" value="Unassembled WGS sequence"/>
</dbReference>
<evidence type="ECO:0000256" key="5">
    <source>
        <dbReference type="ARBA" id="ARBA00023014"/>
    </source>
</evidence>
<reference evidence="7 8" key="1">
    <citation type="submission" date="2022-07" db="EMBL/GenBank/DDBJ databases">
        <title>Genome-wide signatures of adaptation to extreme environments.</title>
        <authorList>
            <person name="Cho C.H."/>
            <person name="Yoon H.S."/>
        </authorList>
    </citation>
    <scope>NUCLEOTIDE SEQUENCE [LARGE SCALE GENOMIC DNA]</scope>
    <source>
        <strain evidence="7 8">DBV 063 E5</strain>
    </source>
</reference>
<keyword evidence="8" id="KW-1185">Reference proteome</keyword>
<dbReference type="InterPro" id="IPR036922">
    <property type="entry name" value="Rieske_2Fe-2S_sf"/>
</dbReference>
<proteinExistence type="predicted"/>
<dbReference type="PANTHER" id="PTHR21266">
    <property type="entry name" value="IRON-SULFUR DOMAIN CONTAINING PROTEIN"/>
    <property type="match status" value="1"/>
</dbReference>
<dbReference type="GO" id="GO:0051537">
    <property type="term" value="F:2 iron, 2 sulfur cluster binding"/>
    <property type="evidence" value="ECO:0007669"/>
    <property type="project" value="UniProtKB-KW"/>
</dbReference>
<name>A0AAV9IZ29_CYACA</name>
<feature type="domain" description="Rieske" evidence="6">
    <location>
        <begin position="54"/>
        <end position="164"/>
    </location>
</feature>
<dbReference type="GO" id="GO:0046872">
    <property type="term" value="F:metal ion binding"/>
    <property type="evidence" value="ECO:0007669"/>
    <property type="project" value="UniProtKB-KW"/>
</dbReference>
<evidence type="ECO:0000256" key="1">
    <source>
        <dbReference type="ARBA" id="ARBA00022714"/>
    </source>
</evidence>
<dbReference type="Gene3D" id="2.102.10.10">
    <property type="entry name" value="Rieske [2Fe-2S] iron-sulphur domain"/>
    <property type="match status" value="1"/>
</dbReference>
<keyword evidence="3" id="KW-0560">Oxidoreductase</keyword>
<keyword evidence="1" id="KW-0001">2Fe-2S</keyword>
<organism evidence="7 8">
    <name type="scientific">Cyanidium caldarium</name>
    <name type="common">Red alga</name>
    <dbReference type="NCBI Taxonomy" id="2771"/>
    <lineage>
        <taxon>Eukaryota</taxon>
        <taxon>Rhodophyta</taxon>
        <taxon>Bangiophyceae</taxon>
        <taxon>Cyanidiales</taxon>
        <taxon>Cyanidiaceae</taxon>
        <taxon>Cyanidium</taxon>
    </lineage>
</organism>
<dbReference type="CDD" id="cd03467">
    <property type="entry name" value="Rieske"/>
    <property type="match status" value="1"/>
</dbReference>
<keyword evidence="4" id="KW-0408">Iron</keyword>
<comment type="caution">
    <text evidence="7">The sequence shown here is derived from an EMBL/GenBank/DDBJ whole genome shotgun (WGS) entry which is preliminary data.</text>
</comment>
<dbReference type="Pfam" id="PF00355">
    <property type="entry name" value="Rieske"/>
    <property type="match status" value="1"/>
</dbReference>
<dbReference type="EMBL" id="JANCYW010000013">
    <property type="protein sequence ID" value="KAK4537564.1"/>
    <property type="molecule type" value="Genomic_DNA"/>
</dbReference>
<dbReference type="SUPFAM" id="SSF50022">
    <property type="entry name" value="ISP domain"/>
    <property type="match status" value="1"/>
</dbReference>
<keyword evidence="5" id="KW-0411">Iron-sulfur</keyword>
<evidence type="ECO:0000259" key="6">
    <source>
        <dbReference type="PROSITE" id="PS51296"/>
    </source>
</evidence>
<gene>
    <name evidence="7" type="ORF">CDCA_CDCA13G3589</name>
</gene>
<dbReference type="PANTHER" id="PTHR21266:SF60">
    <property type="entry name" value="3-KETOSTEROID-9-ALPHA-MONOOXYGENASE, OXYGENASE COMPONENT"/>
    <property type="match status" value="1"/>
</dbReference>
<accession>A0AAV9IZ29</accession>
<keyword evidence="2" id="KW-0479">Metal-binding</keyword>
<dbReference type="AlphaFoldDB" id="A0AAV9IZ29"/>
<dbReference type="InterPro" id="IPR050584">
    <property type="entry name" value="Cholesterol_7-desaturase"/>
</dbReference>
<sequence>MAFVTAVVGGRTAGRASSRTVSRARWQVAGAARRAQLPTASGVRRMTMRQEAWVRLVPSSELQPGDLKGLSVAGQSLLVAVDNDGTVYVTQGLCSHLAIPLDQGTIGDGVLTCSQHRSSFDLKTGEVISWCTYPPILGPLLGKLQPPTPISVYPVREQAGFIEAYLQVDARDEFEKNYWRGILDAQGKATGGYY</sequence>
<evidence type="ECO:0000256" key="3">
    <source>
        <dbReference type="ARBA" id="ARBA00023002"/>
    </source>
</evidence>
<dbReference type="InterPro" id="IPR017941">
    <property type="entry name" value="Rieske_2Fe-2S"/>
</dbReference>
<evidence type="ECO:0000256" key="2">
    <source>
        <dbReference type="ARBA" id="ARBA00022723"/>
    </source>
</evidence>
<dbReference type="GO" id="GO:0016491">
    <property type="term" value="F:oxidoreductase activity"/>
    <property type="evidence" value="ECO:0007669"/>
    <property type="project" value="UniProtKB-KW"/>
</dbReference>
<evidence type="ECO:0000313" key="8">
    <source>
        <dbReference type="Proteomes" id="UP001301350"/>
    </source>
</evidence>
<evidence type="ECO:0000256" key="4">
    <source>
        <dbReference type="ARBA" id="ARBA00023004"/>
    </source>
</evidence>